<dbReference type="EMBL" id="JAXCMD010000001">
    <property type="protein sequence ID" value="MDY0849932.1"/>
    <property type="molecule type" value="Genomic_DNA"/>
</dbReference>
<gene>
    <name evidence="1" type="ORF">SOH20_03160</name>
</gene>
<dbReference type="RefSeq" id="WP_320750044.1">
    <property type="nucleotide sequence ID" value="NZ_JAXHDG010000001.1"/>
</dbReference>
<dbReference type="AlphaFoldDB" id="A0AAW9G6N2"/>
<accession>A0AAW9G6N2</accession>
<protein>
    <submittedName>
        <fullName evidence="1">Uncharacterized protein</fullName>
    </submittedName>
</protein>
<name>A0AAW9G6N2_BACTU</name>
<organism evidence="1 2">
    <name type="scientific">Bacillus thuringiensis</name>
    <dbReference type="NCBI Taxonomy" id="1428"/>
    <lineage>
        <taxon>Bacteria</taxon>
        <taxon>Bacillati</taxon>
        <taxon>Bacillota</taxon>
        <taxon>Bacilli</taxon>
        <taxon>Bacillales</taxon>
        <taxon>Bacillaceae</taxon>
        <taxon>Bacillus</taxon>
        <taxon>Bacillus cereus group</taxon>
    </lineage>
</organism>
<dbReference type="Proteomes" id="UP001274571">
    <property type="component" value="Unassembled WGS sequence"/>
</dbReference>
<comment type="caution">
    <text evidence="1">The sequence shown here is derived from an EMBL/GenBank/DDBJ whole genome shotgun (WGS) entry which is preliminary data.</text>
</comment>
<sequence>MKFGYYIVPRFPVTSNTNIGAYANSPHFKNVMLDLAYVIFLFMDGYITRSTSLYLKEWVCGLVDLKFHFILEGYFQLLLLYISA</sequence>
<evidence type="ECO:0000313" key="1">
    <source>
        <dbReference type="EMBL" id="MDY0849932.1"/>
    </source>
</evidence>
<proteinExistence type="predicted"/>
<reference evidence="1" key="1">
    <citation type="submission" date="2023-11" db="EMBL/GenBank/DDBJ databases">
        <title>Genome Sequence of Bacillus thuringiensis stain BLB 30AF.</title>
        <authorList>
            <person name="Farhat A."/>
        </authorList>
    </citation>
    <scope>NUCLEOTIDE SEQUENCE</scope>
    <source>
        <strain evidence="1">BLB30AF</strain>
    </source>
</reference>
<evidence type="ECO:0000313" key="2">
    <source>
        <dbReference type="Proteomes" id="UP001274571"/>
    </source>
</evidence>